<organism evidence="10 11">
    <name type="scientific">Asparagus officinalis</name>
    <name type="common">Garden asparagus</name>
    <dbReference type="NCBI Taxonomy" id="4686"/>
    <lineage>
        <taxon>Eukaryota</taxon>
        <taxon>Viridiplantae</taxon>
        <taxon>Streptophyta</taxon>
        <taxon>Embryophyta</taxon>
        <taxon>Tracheophyta</taxon>
        <taxon>Spermatophyta</taxon>
        <taxon>Magnoliopsida</taxon>
        <taxon>Liliopsida</taxon>
        <taxon>Asparagales</taxon>
        <taxon>Asparagaceae</taxon>
        <taxon>Asparagoideae</taxon>
        <taxon>Asparagus</taxon>
    </lineage>
</organism>
<dbReference type="SUPFAM" id="SSF52058">
    <property type="entry name" value="L domain-like"/>
    <property type="match status" value="1"/>
</dbReference>
<dbReference type="InterPro" id="IPR002182">
    <property type="entry name" value="NB-ARC"/>
</dbReference>
<dbReference type="InterPro" id="IPR042197">
    <property type="entry name" value="Apaf_helical"/>
</dbReference>
<dbReference type="AlphaFoldDB" id="A0A5P1F426"/>
<dbReference type="Gene3D" id="1.20.5.4130">
    <property type="match status" value="1"/>
</dbReference>
<feature type="domain" description="Disease resistance protein winged helix" evidence="8">
    <location>
        <begin position="443"/>
        <end position="513"/>
    </location>
</feature>
<evidence type="ECO:0000256" key="1">
    <source>
        <dbReference type="ARBA" id="ARBA00008894"/>
    </source>
</evidence>
<dbReference type="InterPro" id="IPR032675">
    <property type="entry name" value="LRR_dom_sf"/>
</dbReference>
<dbReference type="InterPro" id="IPR044974">
    <property type="entry name" value="Disease_R_plants"/>
</dbReference>
<dbReference type="InterPro" id="IPR036388">
    <property type="entry name" value="WH-like_DNA-bd_sf"/>
</dbReference>
<dbReference type="OMA" id="HETHIIN"/>
<dbReference type="FunFam" id="1.10.10.10:FF:000322">
    <property type="entry name" value="Probable disease resistance protein At1g63360"/>
    <property type="match status" value="1"/>
</dbReference>
<evidence type="ECO:0008006" key="12">
    <source>
        <dbReference type="Google" id="ProtNLM"/>
    </source>
</evidence>
<keyword evidence="3" id="KW-0677">Repeat</keyword>
<dbReference type="GO" id="GO:0009626">
    <property type="term" value="P:plant-type hypersensitive response"/>
    <property type="evidence" value="ECO:0007669"/>
    <property type="project" value="UniProtKB-ARBA"/>
</dbReference>
<dbReference type="InterPro" id="IPR041118">
    <property type="entry name" value="Rx_N"/>
</dbReference>
<dbReference type="EMBL" id="CM007384">
    <property type="protein sequence ID" value="ONK71529.1"/>
    <property type="molecule type" value="Genomic_DNA"/>
</dbReference>
<feature type="domain" description="Disease resistance N-terminal" evidence="7">
    <location>
        <begin position="7"/>
        <end position="103"/>
    </location>
</feature>
<comment type="similarity">
    <text evidence="1">Belongs to the disease resistance NB-LRR family.</text>
</comment>
<protein>
    <recommendedName>
        <fullName evidence="12">Disease resistance protein RPM1-like</fullName>
    </recommendedName>
</protein>
<sequence length="934" mass="107838">MAAESFVMQLIESLGSALAGEVAKAVCSPIKREALLSSEVHSRMGSIKGEFELMRSYLREVDNRRDDSQLVEAWARILQDLVYKVEDIVDEYTYLVGDQQRRGFLAFLHRTSSYYKNIKSWHSINSQLEEVNTRIINLASQKERYGIEDESTSSQAPETYRHHQDYSSYFLDEEEIVGFKKYRDLLIGWLTEEKPQRTIISVWGMGGLGKTTLAMDIYKSREVRRHFKCKAWVVISSMYKTVDLLRKIVKELFEENDEMLPQNIDGMSIKRLIETIRNFLLGERYLIVLDDVWDANAWFDIDTALLDSKCGSRVILTTRIHNVAMLALETRVLELVPLSESDSWLLFCKKAFWKDGDRICPQEVEYWARKITERCRGLPLAIVTIGRVVSTREQKEVEWRKVYEGLKWEMIQDSMSAMVRNVLSYSFKDLPHYMKNCFLYCSIFPEDHPIKRKRLIRLWVAEGLIRKVSERTMEVEAEVYLDELVHRCLLQVSKRNYFGRVKLCRMHDVIRELTLSICQRANFCRVYVNEEDDSIGEARRLSVQKGSGNLQSGNVSCTRSFFLFDTKKMSLLNSVSTSFRLLRVLDLEGVPIESIPKEVTGLFNLHYLGLRKTQVRDLPKGMGRLQNLETLDLYDSSIERLPHGVTKLKKLRHLFVEKIRDQTYAEIGSDPGVKSPKGIWNLTSLQTLQSTQADEEIVRNMRGMVQLRTLRITKVRAKHCGDLCYSLLNMSHLENLDIAASNETEALQLEELEAIACRMQKLELRAPLENGVVPKWFKSLTNLRHLGLSWSGLHEDPLASLASLPYLAVLGLYKAYDGQNLCFKAGGFKKLNMLMLGGSTNLDSVIIEEGAMPGLRELCLLRCSGMRLLPTGIEHLKALQEMYLLEMPEEFIEKFHRGSSDNEDEDVLQKVKHIHTIKHVFQRDSRWVSEILSR</sequence>
<evidence type="ECO:0000256" key="5">
    <source>
        <dbReference type="ARBA" id="ARBA00022821"/>
    </source>
</evidence>
<dbReference type="InterPro" id="IPR055414">
    <property type="entry name" value="LRR_R13L4/SHOC2-like"/>
</dbReference>
<evidence type="ECO:0000256" key="2">
    <source>
        <dbReference type="ARBA" id="ARBA00022614"/>
    </source>
</evidence>
<evidence type="ECO:0000259" key="8">
    <source>
        <dbReference type="Pfam" id="PF23559"/>
    </source>
</evidence>
<dbReference type="PANTHER" id="PTHR23155:SF1232">
    <property type="entry name" value="OS09G0270700 PROTEIN"/>
    <property type="match status" value="1"/>
</dbReference>
<dbReference type="OrthoDB" id="598235at2759"/>
<dbReference type="Pfam" id="PF23598">
    <property type="entry name" value="LRR_14"/>
    <property type="match status" value="1"/>
</dbReference>
<dbReference type="InterPro" id="IPR038005">
    <property type="entry name" value="RX-like_CC"/>
</dbReference>
<dbReference type="Pfam" id="PF23559">
    <property type="entry name" value="WHD_DRP"/>
    <property type="match status" value="1"/>
</dbReference>
<evidence type="ECO:0000313" key="10">
    <source>
        <dbReference type="EMBL" id="ONK71529.1"/>
    </source>
</evidence>
<evidence type="ECO:0000259" key="6">
    <source>
        <dbReference type="Pfam" id="PF00931"/>
    </source>
</evidence>
<dbReference type="GO" id="GO:0042742">
    <property type="term" value="P:defense response to bacterium"/>
    <property type="evidence" value="ECO:0007669"/>
    <property type="project" value="UniProtKB-ARBA"/>
</dbReference>
<dbReference type="GO" id="GO:0043531">
    <property type="term" value="F:ADP binding"/>
    <property type="evidence" value="ECO:0007669"/>
    <property type="project" value="InterPro"/>
</dbReference>
<dbReference type="Gramene" id="ONK71529">
    <property type="protein sequence ID" value="ONK71529"/>
    <property type="gene ID" value="A4U43_C04F9580"/>
</dbReference>
<dbReference type="Gene3D" id="3.80.10.10">
    <property type="entry name" value="Ribonuclease Inhibitor"/>
    <property type="match status" value="1"/>
</dbReference>
<dbReference type="Proteomes" id="UP000243459">
    <property type="component" value="Chromosome 4"/>
</dbReference>
<name>A0A5P1F426_ASPOF</name>
<dbReference type="InterPro" id="IPR027417">
    <property type="entry name" value="P-loop_NTPase"/>
</dbReference>
<dbReference type="Gene3D" id="3.40.50.300">
    <property type="entry name" value="P-loop containing nucleotide triphosphate hydrolases"/>
    <property type="match status" value="1"/>
</dbReference>
<dbReference type="GO" id="GO:0002758">
    <property type="term" value="P:innate immune response-activating signaling pathway"/>
    <property type="evidence" value="ECO:0007669"/>
    <property type="project" value="UniProtKB-ARBA"/>
</dbReference>
<reference evidence="11" key="1">
    <citation type="journal article" date="2017" name="Nat. Commun.">
        <title>The asparagus genome sheds light on the origin and evolution of a young Y chromosome.</title>
        <authorList>
            <person name="Harkess A."/>
            <person name="Zhou J."/>
            <person name="Xu C."/>
            <person name="Bowers J.E."/>
            <person name="Van der Hulst R."/>
            <person name="Ayyampalayam S."/>
            <person name="Mercati F."/>
            <person name="Riccardi P."/>
            <person name="McKain M.R."/>
            <person name="Kakrana A."/>
            <person name="Tang H."/>
            <person name="Ray J."/>
            <person name="Groenendijk J."/>
            <person name="Arikit S."/>
            <person name="Mathioni S.M."/>
            <person name="Nakano M."/>
            <person name="Shan H."/>
            <person name="Telgmann-Rauber A."/>
            <person name="Kanno A."/>
            <person name="Yue Z."/>
            <person name="Chen H."/>
            <person name="Li W."/>
            <person name="Chen Y."/>
            <person name="Xu X."/>
            <person name="Zhang Y."/>
            <person name="Luo S."/>
            <person name="Chen H."/>
            <person name="Gao J."/>
            <person name="Mao Z."/>
            <person name="Pires J.C."/>
            <person name="Luo M."/>
            <person name="Kudrna D."/>
            <person name="Wing R.A."/>
            <person name="Meyers B.C."/>
            <person name="Yi K."/>
            <person name="Kong H."/>
            <person name="Lavrijsen P."/>
            <person name="Sunseri F."/>
            <person name="Falavigna A."/>
            <person name="Ye Y."/>
            <person name="Leebens-Mack J.H."/>
            <person name="Chen G."/>
        </authorList>
    </citation>
    <scope>NUCLEOTIDE SEQUENCE [LARGE SCALE GENOMIC DNA]</scope>
    <source>
        <strain evidence="11">cv. DH0086</strain>
    </source>
</reference>
<keyword evidence="2" id="KW-0433">Leucine-rich repeat</keyword>
<dbReference type="CDD" id="cd14798">
    <property type="entry name" value="RX-CC_like"/>
    <property type="match status" value="1"/>
</dbReference>
<feature type="domain" description="NB-ARC" evidence="6">
    <location>
        <begin position="184"/>
        <end position="354"/>
    </location>
</feature>
<dbReference type="Gene3D" id="1.10.8.430">
    <property type="entry name" value="Helical domain of apoptotic protease-activating factors"/>
    <property type="match status" value="1"/>
</dbReference>
<proteinExistence type="inferred from homology"/>
<keyword evidence="11" id="KW-1185">Reference proteome</keyword>
<keyword evidence="5" id="KW-0611">Plant defense</keyword>
<dbReference type="FunFam" id="3.40.50.300:FF:001091">
    <property type="entry name" value="Probable disease resistance protein At1g61300"/>
    <property type="match status" value="1"/>
</dbReference>
<keyword evidence="4" id="KW-0547">Nucleotide-binding</keyword>
<gene>
    <name evidence="10" type="ORF">A4U43_C04F9580</name>
</gene>
<feature type="domain" description="Disease resistance R13L4/SHOC-2-like LRR" evidence="9">
    <location>
        <begin position="559"/>
        <end position="884"/>
    </location>
</feature>
<accession>A0A5P1F426</accession>
<dbReference type="PANTHER" id="PTHR23155">
    <property type="entry name" value="DISEASE RESISTANCE PROTEIN RP"/>
    <property type="match status" value="1"/>
</dbReference>
<dbReference type="Gene3D" id="1.10.10.10">
    <property type="entry name" value="Winged helix-like DNA-binding domain superfamily/Winged helix DNA-binding domain"/>
    <property type="match status" value="1"/>
</dbReference>
<evidence type="ECO:0000259" key="7">
    <source>
        <dbReference type="Pfam" id="PF18052"/>
    </source>
</evidence>
<dbReference type="Pfam" id="PF18052">
    <property type="entry name" value="Rx_N"/>
    <property type="match status" value="1"/>
</dbReference>
<evidence type="ECO:0000256" key="3">
    <source>
        <dbReference type="ARBA" id="ARBA00022737"/>
    </source>
</evidence>
<dbReference type="PRINTS" id="PR00364">
    <property type="entry name" value="DISEASERSIST"/>
</dbReference>
<dbReference type="Pfam" id="PF00931">
    <property type="entry name" value="NB-ARC"/>
    <property type="match status" value="1"/>
</dbReference>
<evidence type="ECO:0000313" key="11">
    <source>
        <dbReference type="Proteomes" id="UP000243459"/>
    </source>
</evidence>
<dbReference type="SUPFAM" id="SSF52540">
    <property type="entry name" value="P-loop containing nucleoside triphosphate hydrolases"/>
    <property type="match status" value="1"/>
</dbReference>
<evidence type="ECO:0000256" key="4">
    <source>
        <dbReference type="ARBA" id="ARBA00022741"/>
    </source>
</evidence>
<dbReference type="InterPro" id="IPR058922">
    <property type="entry name" value="WHD_DRP"/>
</dbReference>
<evidence type="ECO:0000259" key="9">
    <source>
        <dbReference type="Pfam" id="PF23598"/>
    </source>
</evidence>